<dbReference type="EMBL" id="MCGN01000001">
    <property type="protein sequence ID" value="ORZ04022.1"/>
    <property type="molecule type" value="Genomic_DNA"/>
</dbReference>
<comment type="caution">
    <text evidence="1">The sequence shown here is derived from an EMBL/GenBank/DDBJ whole genome shotgun (WGS) entry which is preliminary data.</text>
</comment>
<sequence length="138" mass="15318">MQARISATASRDLSATFRRATRLQGGRYIADIVERAQCCRSSPPLPGPRRRVVIEGRGSGPIAVVAVVTIILVRRGWRDVQDDLVDERRAACVLSVLYPPFYALVGSHLQVNALYLIVYESIGIQRVNLDQDERGIKS</sequence>
<dbReference type="InParanoid" id="A0A1X2HWP2"/>
<dbReference type="AlphaFoldDB" id="A0A1X2HWP2"/>
<proteinExistence type="predicted"/>
<protein>
    <submittedName>
        <fullName evidence="1">Uncharacterized protein</fullName>
    </submittedName>
</protein>
<keyword evidence="2" id="KW-1185">Reference proteome</keyword>
<evidence type="ECO:0000313" key="1">
    <source>
        <dbReference type="EMBL" id="ORZ04022.1"/>
    </source>
</evidence>
<reference evidence="1 2" key="1">
    <citation type="submission" date="2016-07" db="EMBL/GenBank/DDBJ databases">
        <title>Pervasive Adenine N6-methylation of Active Genes in Fungi.</title>
        <authorList>
            <consortium name="DOE Joint Genome Institute"/>
            <person name="Mondo S.J."/>
            <person name="Dannebaum R.O."/>
            <person name="Kuo R.C."/>
            <person name="Labutti K."/>
            <person name="Haridas S."/>
            <person name="Kuo A."/>
            <person name="Salamov A."/>
            <person name="Ahrendt S.R."/>
            <person name="Lipzen A."/>
            <person name="Sullivan W."/>
            <person name="Andreopoulos W.B."/>
            <person name="Clum A."/>
            <person name="Lindquist E."/>
            <person name="Daum C."/>
            <person name="Ramamoorthy G.K."/>
            <person name="Gryganskyi A."/>
            <person name="Culley D."/>
            <person name="Magnuson J.K."/>
            <person name="James T.Y."/>
            <person name="O'Malley M.A."/>
            <person name="Stajich J.E."/>
            <person name="Spatafora J.W."/>
            <person name="Visel A."/>
            <person name="Grigoriev I.V."/>
        </authorList>
    </citation>
    <scope>NUCLEOTIDE SEQUENCE [LARGE SCALE GENOMIC DNA]</scope>
    <source>
        <strain evidence="1 2">NRRL 2496</strain>
    </source>
</reference>
<evidence type="ECO:0000313" key="2">
    <source>
        <dbReference type="Proteomes" id="UP000242180"/>
    </source>
</evidence>
<accession>A0A1X2HWP2</accession>
<name>A0A1X2HWP2_SYNRA</name>
<organism evidence="1 2">
    <name type="scientific">Syncephalastrum racemosum</name>
    <name type="common">Filamentous fungus</name>
    <dbReference type="NCBI Taxonomy" id="13706"/>
    <lineage>
        <taxon>Eukaryota</taxon>
        <taxon>Fungi</taxon>
        <taxon>Fungi incertae sedis</taxon>
        <taxon>Mucoromycota</taxon>
        <taxon>Mucoromycotina</taxon>
        <taxon>Mucoromycetes</taxon>
        <taxon>Mucorales</taxon>
        <taxon>Syncephalastraceae</taxon>
        <taxon>Syncephalastrum</taxon>
    </lineage>
</organism>
<gene>
    <name evidence="1" type="ORF">BCR43DRAFT_71114</name>
</gene>
<dbReference type="Proteomes" id="UP000242180">
    <property type="component" value="Unassembled WGS sequence"/>
</dbReference>